<organism evidence="1 2">
    <name type="scientific">Arctium lappa</name>
    <name type="common">Greater burdock</name>
    <name type="synonym">Lappa major</name>
    <dbReference type="NCBI Taxonomy" id="4217"/>
    <lineage>
        <taxon>Eukaryota</taxon>
        <taxon>Viridiplantae</taxon>
        <taxon>Streptophyta</taxon>
        <taxon>Embryophyta</taxon>
        <taxon>Tracheophyta</taxon>
        <taxon>Spermatophyta</taxon>
        <taxon>Magnoliopsida</taxon>
        <taxon>eudicotyledons</taxon>
        <taxon>Gunneridae</taxon>
        <taxon>Pentapetalae</taxon>
        <taxon>asterids</taxon>
        <taxon>campanulids</taxon>
        <taxon>Asterales</taxon>
        <taxon>Asteraceae</taxon>
        <taxon>Carduoideae</taxon>
        <taxon>Cardueae</taxon>
        <taxon>Arctiinae</taxon>
        <taxon>Arctium</taxon>
    </lineage>
</organism>
<evidence type="ECO:0000313" key="2">
    <source>
        <dbReference type="Proteomes" id="UP001055879"/>
    </source>
</evidence>
<gene>
    <name evidence="1" type="ORF">L6452_07647</name>
</gene>
<sequence length="415" mass="45966">MFHLIFCSKPTGEVLPSSTVTGAIARSPCKGSVSWWLGTSTYLDMPDSGSHKATGRNLPSWMSSRDDDKKSAHEEPADDRGKRQSKPHASQTTASTESSVGANKSSKILEGVVFVLSGFVNPERSTLRSQALEMGAEYQADWNTNCTLLVCAFPSTPKFRQVEADNGTIVSKDWITECHSQKQLVDIEPYLLHAGKPWRRQSGSAGSSQDPKRSSSNNSYKQVDKSADSKPRPSASTKTTHKHSKNEFPTSEVKKWAIDDMKRTISWLESQEEKPDPSEIKKIAAEGILICLQDAIDSLKEGKGMGKIMEQWNFVPRVVEALNKLEIAGDSPGSASKKETYQQAIVFKRIYESELGKSEDETKDKMKRRKIEKGGKTSDGYDSDDTIEMTEEEVKEAFNSVASSIVVNDNQFGHR</sequence>
<proteinExistence type="predicted"/>
<protein>
    <submittedName>
        <fullName evidence="1">Uncharacterized protein</fullName>
    </submittedName>
</protein>
<dbReference type="Proteomes" id="UP001055879">
    <property type="component" value="Linkage Group LG02"/>
</dbReference>
<evidence type="ECO:0000313" key="1">
    <source>
        <dbReference type="EMBL" id="KAI3759665.1"/>
    </source>
</evidence>
<reference evidence="2" key="1">
    <citation type="journal article" date="2022" name="Mol. Ecol. Resour.">
        <title>The genomes of chicory, endive, great burdock and yacon provide insights into Asteraceae palaeo-polyploidization history and plant inulin production.</title>
        <authorList>
            <person name="Fan W."/>
            <person name="Wang S."/>
            <person name="Wang H."/>
            <person name="Wang A."/>
            <person name="Jiang F."/>
            <person name="Liu H."/>
            <person name="Zhao H."/>
            <person name="Xu D."/>
            <person name="Zhang Y."/>
        </authorList>
    </citation>
    <scope>NUCLEOTIDE SEQUENCE [LARGE SCALE GENOMIC DNA]</scope>
    <source>
        <strain evidence="2">cv. Niubang</strain>
    </source>
</reference>
<keyword evidence="2" id="KW-1185">Reference proteome</keyword>
<dbReference type="EMBL" id="CM042048">
    <property type="protein sequence ID" value="KAI3759665.1"/>
    <property type="molecule type" value="Genomic_DNA"/>
</dbReference>
<reference evidence="1 2" key="2">
    <citation type="journal article" date="2022" name="Mol. Ecol. Resour.">
        <title>The genomes of chicory, endive, great burdock and yacon provide insights into Asteraceae paleo-polyploidization history and plant inulin production.</title>
        <authorList>
            <person name="Fan W."/>
            <person name="Wang S."/>
            <person name="Wang H."/>
            <person name="Wang A."/>
            <person name="Jiang F."/>
            <person name="Liu H."/>
            <person name="Zhao H."/>
            <person name="Xu D."/>
            <person name="Zhang Y."/>
        </authorList>
    </citation>
    <scope>NUCLEOTIDE SEQUENCE [LARGE SCALE GENOMIC DNA]</scope>
    <source>
        <strain evidence="2">cv. Niubang</strain>
    </source>
</reference>
<comment type="caution">
    <text evidence="1">The sequence shown here is derived from an EMBL/GenBank/DDBJ whole genome shotgun (WGS) entry which is preliminary data.</text>
</comment>
<accession>A0ACB9ELZ5</accession>
<name>A0ACB9ELZ5_ARCLA</name>